<dbReference type="AlphaFoldDB" id="A0A250KPU2"/>
<gene>
    <name evidence="1" type="ORF">sS8_1661</name>
</gene>
<name>A0A250KPU2_9GAMM</name>
<dbReference type="Proteomes" id="UP000266313">
    <property type="component" value="Chromosome"/>
</dbReference>
<dbReference type="EMBL" id="AP017928">
    <property type="protein sequence ID" value="BBA33618.1"/>
    <property type="molecule type" value="Genomic_DNA"/>
</dbReference>
<dbReference type="OrthoDB" id="5569768at2"/>
<evidence type="ECO:0000313" key="1">
    <source>
        <dbReference type="EMBL" id="BBA33618.1"/>
    </source>
</evidence>
<accession>A0A250KPU2</accession>
<evidence type="ECO:0000313" key="2">
    <source>
        <dbReference type="Proteomes" id="UP000266313"/>
    </source>
</evidence>
<proteinExistence type="predicted"/>
<keyword evidence="2" id="KW-1185">Reference proteome</keyword>
<protein>
    <submittedName>
        <fullName evidence="1">Uncharacterized protein</fullName>
    </submittedName>
</protein>
<dbReference type="KEGG" id="mmai:sS8_1661"/>
<dbReference type="RefSeq" id="WP_119629209.1">
    <property type="nucleotide sequence ID" value="NZ_AP017928.1"/>
</dbReference>
<sequence>MAEKLLRDIKPVSPENLDDLMLIMAKNIEESLFKSGARPGLDYSILDLYKLAQPFALEVFKKNINTMSFTVQW</sequence>
<reference evidence="1 2" key="1">
    <citation type="submission" date="2016-12" db="EMBL/GenBank/DDBJ databases">
        <title>Genome sequencing of Methylocaldum marinum.</title>
        <authorList>
            <person name="Takeuchi M."/>
            <person name="Kamagata Y."/>
            <person name="Hiraoka S."/>
            <person name="Oshima K."/>
            <person name="Hattori M."/>
            <person name="Iwasaki W."/>
        </authorList>
    </citation>
    <scope>NUCLEOTIDE SEQUENCE [LARGE SCALE GENOMIC DNA]</scope>
    <source>
        <strain evidence="1 2">S8</strain>
    </source>
</reference>
<organism evidence="1 2">
    <name type="scientific">Methylocaldum marinum</name>
    <dbReference type="NCBI Taxonomy" id="1432792"/>
    <lineage>
        <taxon>Bacteria</taxon>
        <taxon>Pseudomonadati</taxon>
        <taxon>Pseudomonadota</taxon>
        <taxon>Gammaproteobacteria</taxon>
        <taxon>Methylococcales</taxon>
        <taxon>Methylococcaceae</taxon>
        <taxon>Methylocaldum</taxon>
    </lineage>
</organism>